<dbReference type="PANTHER" id="PTHR30602:SF12">
    <property type="entry name" value="AMINO-ACID ACETYLTRANSFERASE NAGS1, CHLOROPLASTIC-RELATED"/>
    <property type="match status" value="1"/>
</dbReference>
<evidence type="ECO:0000256" key="4">
    <source>
        <dbReference type="ARBA" id="ARBA00023315"/>
    </source>
</evidence>
<proteinExistence type="predicted"/>
<evidence type="ECO:0000256" key="5">
    <source>
        <dbReference type="ARBA" id="ARBA00033251"/>
    </source>
</evidence>
<dbReference type="InterPro" id="IPR036393">
    <property type="entry name" value="AceGlu_kinase-like_sf"/>
</dbReference>
<dbReference type="PANTHER" id="PTHR30602">
    <property type="entry name" value="AMINO-ACID ACETYLTRANSFERASE"/>
    <property type="match status" value="1"/>
</dbReference>
<dbReference type="Gene3D" id="3.40.1160.10">
    <property type="entry name" value="Acetylglutamate kinase-like"/>
    <property type="match status" value="1"/>
</dbReference>
<keyword evidence="3" id="KW-0808">Transferase</keyword>
<dbReference type="InterPro" id="IPR016181">
    <property type="entry name" value="Acyl_CoA_acyltransferase"/>
</dbReference>
<dbReference type="UniPathway" id="UPA00068"/>
<evidence type="ECO:0000256" key="1">
    <source>
        <dbReference type="ARBA" id="ARBA00004730"/>
    </source>
</evidence>
<dbReference type="CDD" id="cd04301">
    <property type="entry name" value="NAT_SF"/>
    <property type="match status" value="1"/>
</dbReference>
<accession>A0A1F6GA07</accession>
<dbReference type="Pfam" id="PF13508">
    <property type="entry name" value="Acetyltransf_7"/>
    <property type="match status" value="1"/>
</dbReference>
<evidence type="ECO:0000259" key="6">
    <source>
        <dbReference type="PROSITE" id="PS51186"/>
    </source>
</evidence>
<dbReference type="STRING" id="1817772.A2527_06320"/>
<dbReference type="GO" id="GO:0004042">
    <property type="term" value="F:L-glutamate N-acetyltransferase activity"/>
    <property type="evidence" value="ECO:0007669"/>
    <property type="project" value="InterPro"/>
</dbReference>
<comment type="caution">
    <text evidence="7">The sequence shown here is derived from an EMBL/GenBank/DDBJ whole genome shotgun (WGS) entry which is preliminary data.</text>
</comment>
<reference evidence="7 8" key="1">
    <citation type="journal article" date="2016" name="Nat. Commun.">
        <title>Thousands of microbial genomes shed light on interconnected biogeochemical processes in an aquifer system.</title>
        <authorList>
            <person name="Anantharaman K."/>
            <person name="Brown C.T."/>
            <person name="Hug L.A."/>
            <person name="Sharon I."/>
            <person name="Castelle C.J."/>
            <person name="Probst A.J."/>
            <person name="Thomas B.C."/>
            <person name="Singh A."/>
            <person name="Wilkins M.J."/>
            <person name="Karaoz U."/>
            <person name="Brodie E.L."/>
            <person name="Williams K.H."/>
            <person name="Hubbard S.S."/>
            <person name="Banfield J.F."/>
        </authorList>
    </citation>
    <scope>NUCLEOTIDE SEQUENCE [LARGE SCALE GENOMIC DNA]</scope>
</reference>
<feature type="domain" description="N-acetyltransferase" evidence="6">
    <location>
        <begin position="200"/>
        <end position="338"/>
    </location>
</feature>
<dbReference type="InterPro" id="IPR010167">
    <property type="entry name" value="NH2A_AcTrfase"/>
</dbReference>
<dbReference type="Gene3D" id="3.40.630.30">
    <property type="match status" value="1"/>
</dbReference>
<evidence type="ECO:0000313" key="8">
    <source>
        <dbReference type="Proteomes" id="UP000178449"/>
    </source>
</evidence>
<organism evidence="7 8">
    <name type="scientific">Candidatus Lambdaproteobacteria bacterium RIFOXYD2_FULL_50_16</name>
    <dbReference type="NCBI Taxonomy" id="1817772"/>
    <lineage>
        <taxon>Bacteria</taxon>
        <taxon>Pseudomonadati</taxon>
        <taxon>Pseudomonadota</taxon>
        <taxon>Candidatus Lambdaproteobacteria</taxon>
    </lineage>
</organism>
<comment type="pathway">
    <text evidence="1">Amino-acid biosynthesis; L-arginine biosynthesis.</text>
</comment>
<dbReference type="SUPFAM" id="SSF55729">
    <property type="entry name" value="Acyl-CoA N-acyltransferases (Nat)"/>
    <property type="match status" value="1"/>
</dbReference>
<dbReference type="SUPFAM" id="SSF53633">
    <property type="entry name" value="Carbamate kinase-like"/>
    <property type="match status" value="1"/>
</dbReference>
<dbReference type="AlphaFoldDB" id="A0A1F6GA07"/>
<dbReference type="GO" id="GO:0005737">
    <property type="term" value="C:cytoplasm"/>
    <property type="evidence" value="ECO:0007669"/>
    <property type="project" value="InterPro"/>
</dbReference>
<dbReference type="GO" id="GO:0006526">
    <property type="term" value="P:L-arginine biosynthetic process"/>
    <property type="evidence" value="ECO:0007669"/>
    <property type="project" value="UniProtKB-UniPathway"/>
</dbReference>
<sequence>MRPSISKEMLEALEHFAYASSFAQRRFLCVFESPQDLVEMITDLRLLQQARLDVLLLSPEAQGLPHGFPIDLVKNQARLKAALKAHRLPLLAPPKKGDLAQAAWDLALKYQAERICWLGRAPGIIKNGELISHLDLAELAQLVLQQSVSGVPLATLERVLAWSKQSELEWVFVGAQSGNLFLEIFTHQGAGTLIGPSYQKEIGPANAADLLDLLLLMRPHFEDGTLLPIDEAQLSQDLEQYRVFRLDGALVVTARLKRYGDQYELGKFCSLPRYQGRGRAMELVKAMAEEARAAGGKRLFALTIEPKIGKFFERLGFVPVERESLPEQWAQGYDFSRPSKAYALEF</sequence>
<dbReference type="EMBL" id="MFNE01000030">
    <property type="protein sequence ID" value="OGG94951.1"/>
    <property type="molecule type" value="Genomic_DNA"/>
</dbReference>
<gene>
    <name evidence="7" type="ORF">A2527_06320</name>
</gene>
<dbReference type="Proteomes" id="UP000178449">
    <property type="component" value="Unassembled WGS sequence"/>
</dbReference>
<evidence type="ECO:0000313" key="7">
    <source>
        <dbReference type="EMBL" id="OGG94951.1"/>
    </source>
</evidence>
<dbReference type="InterPro" id="IPR000182">
    <property type="entry name" value="GNAT_dom"/>
</dbReference>
<dbReference type="PROSITE" id="PS51186">
    <property type="entry name" value="GNAT"/>
    <property type="match status" value="1"/>
</dbReference>
<evidence type="ECO:0000256" key="2">
    <source>
        <dbReference type="ARBA" id="ARBA00015231"/>
    </source>
</evidence>
<evidence type="ECO:0000256" key="3">
    <source>
        <dbReference type="ARBA" id="ARBA00022679"/>
    </source>
</evidence>
<protein>
    <recommendedName>
        <fullName evidence="2">Amino-acid acetyltransferase</fullName>
    </recommendedName>
    <alternativeName>
        <fullName evidence="5">N-acetylglutamate synthase</fullName>
    </alternativeName>
</protein>
<keyword evidence="4" id="KW-0012">Acyltransferase</keyword>
<name>A0A1F6GA07_9PROT</name>